<dbReference type="Gene3D" id="3.40.50.1820">
    <property type="entry name" value="alpha/beta hydrolase"/>
    <property type="match status" value="1"/>
</dbReference>
<keyword evidence="9" id="KW-1185">Reference proteome</keyword>
<dbReference type="OrthoDB" id="5086500at2759"/>
<sequence length="764" mass="85303">MNFFPYRTLLVAHFRRRRQNADGQNVPLSLEGHASDPLVLATGAEVPEPWGQDTALTPQERSIMESSRISDDGTSLVRRVLSAIGSFMSPSPAEEQAAVALVDRSFADSMSIIKAIASSLDLPTHLPESFYAKLPFRRSGSNDNLKALMEELELLTFYSKVSQYLFPFEEKLGMGMNRFSVNSKIGVMSKAIGALPSINPPFPHRQSNGFLNAVAQEEVSLELVQHTVGKLENVAIYLLAAYFPADGLEASAASDLNLLRCLEVPAARDLTPFPSSRPKDHLIRFGHCQFQFASFLANLSVLPEAVATLSQPCLKSWLEMWSTSQDVRLQLLSTKIRHNLLAHNCLRSEHNDAAQGEEEEFISNLSEGERPRFYLPSSTFHDVSKISQNEILRDPPVIYGPDVFQLDKRDDGSGSPPPKVDIIFINGMLGSVFHTWRQRDSSNAGSDENLLESCEDSSSSTQKLPSSFPGQISCWPQAWLSDEFPEARILGVNANLKPFVWNPICPAEKTKRRIDQRARDILEQLLLAGVGRRPIIWVAHSAGGILTKEVLKLSATWVPESSATVLPHREESSHSPLHTTNFVASTGQSLRADEYADPAFSDTTLFDCGSGDRMNVGTIVTGSAVDMEAPTAVAHQTKGIIFLSVPHRGNQSMMFLYHFPMVFTLTPEAKQLQQNNASIISLHNWFLEWASKRPLQVLNLVEFRQTVINRWYSVHLVQPEPQDTEFSEVVLVDTDHTDICKPRDRQDEVYVRVTDFIRRLMESF</sequence>
<dbReference type="GO" id="GO:0005783">
    <property type="term" value="C:endoplasmic reticulum"/>
    <property type="evidence" value="ECO:0007669"/>
    <property type="project" value="UniProtKB-SubCell"/>
</dbReference>
<dbReference type="GO" id="GO:0016020">
    <property type="term" value="C:membrane"/>
    <property type="evidence" value="ECO:0007669"/>
    <property type="project" value="UniProtKB-SubCell"/>
</dbReference>
<evidence type="ECO:0000256" key="3">
    <source>
        <dbReference type="ARBA" id="ARBA00004370"/>
    </source>
</evidence>
<name>A0A0R3W3T7_TAEAS</name>
<dbReference type="InterPro" id="IPR052374">
    <property type="entry name" value="SERAC1"/>
</dbReference>
<evidence type="ECO:0000256" key="4">
    <source>
        <dbReference type="ARBA" id="ARBA00022824"/>
    </source>
</evidence>
<evidence type="ECO:0000313" key="9">
    <source>
        <dbReference type="Proteomes" id="UP000282613"/>
    </source>
</evidence>
<evidence type="ECO:0000256" key="5">
    <source>
        <dbReference type="ARBA" id="ARBA00023128"/>
    </source>
</evidence>
<keyword evidence="4" id="KW-0256">Endoplasmic reticulum</keyword>
<keyword evidence="6" id="KW-0472">Membrane</keyword>
<gene>
    <name evidence="8" type="ORF">TASK_LOCUS4615</name>
</gene>
<dbReference type="SUPFAM" id="SSF53474">
    <property type="entry name" value="alpha/beta-Hydrolases"/>
    <property type="match status" value="1"/>
</dbReference>
<dbReference type="PANTHER" id="PTHR48182:SF2">
    <property type="entry name" value="PROTEIN SERAC1"/>
    <property type="match status" value="1"/>
</dbReference>
<organism evidence="10">
    <name type="scientific">Taenia asiatica</name>
    <name type="common">Asian tapeworm</name>
    <dbReference type="NCBI Taxonomy" id="60517"/>
    <lineage>
        <taxon>Eukaryota</taxon>
        <taxon>Metazoa</taxon>
        <taxon>Spiralia</taxon>
        <taxon>Lophotrochozoa</taxon>
        <taxon>Platyhelminthes</taxon>
        <taxon>Cestoda</taxon>
        <taxon>Eucestoda</taxon>
        <taxon>Cyclophyllidea</taxon>
        <taxon>Taeniidae</taxon>
        <taxon>Taenia</taxon>
    </lineage>
</organism>
<feature type="compositionally biased region" description="Polar residues" evidence="7">
    <location>
        <begin position="456"/>
        <end position="468"/>
    </location>
</feature>
<reference evidence="8 9" key="2">
    <citation type="submission" date="2018-11" db="EMBL/GenBank/DDBJ databases">
        <authorList>
            <consortium name="Pathogen Informatics"/>
        </authorList>
    </citation>
    <scope>NUCLEOTIDE SEQUENCE [LARGE SCALE GENOMIC DNA]</scope>
</reference>
<dbReference type="WBParaSite" id="TASK_0000461401-mRNA-1">
    <property type="protein sequence ID" value="TASK_0000461401-mRNA-1"/>
    <property type="gene ID" value="TASK_0000461401"/>
</dbReference>
<feature type="region of interest" description="Disordered" evidence="7">
    <location>
        <begin position="443"/>
        <end position="468"/>
    </location>
</feature>
<keyword evidence="5" id="KW-0496">Mitochondrion</keyword>
<dbReference type="Proteomes" id="UP000282613">
    <property type="component" value="Unassembled WGS sequence"/>
</dbReference>
<dbReference type="GO" id="GO:0005739">
    <property type="term" value="C:mitochondrion"/>
    <property type="evidence" value="ECO:0007669"/>
    <property type="project" value="UniProtKB-SubCell"/>
</dbReference>
<evidence type="ECO:0000313" key="10">
    <source>
        <dbReference type="WBParaSite" id="TASK_0000461401-mRNA-1"/>
    </source>
</evidence>
<dbReference type="AlphaFoldDB" id="A0A0R3W3T7"/>
<evidence type="ECO:0000256" key="6">
    <source>
        <dbReference type="ARBA" id="ARBA00023136"/>
    </source>
</evidence>
<evidence type="ECO:0000256" key="7">
    <source>
        <dbReference type="SAM" id="MobiDB-lite"/>
    </source>
</evidence>
<dbReference type="PANTHER" id="PTHR48182">
    <property type="entry name" value="PROTEIN SERAC1"/>
    <property type="match status" value="1"/>
</dbReference>
<comment type="subcellular location">
    <subcellularLocation>
        <location evidence="2">Endoplasmic reticulum</location>
    </subcellularLocation>
    <subcellularLocation>
        <location evidence="3">Membrane</location>
    </subcellularLocation>
    <subcellularLocation>
        <location evidence="1">Mitochondrion</location>
    </subcellularLocation>
</comment>
<protein>
    <submittedName>
        <fullName evidence="10">Protein SERAC1</fullName>
    </submittedName>
</protein>
<dbReference type="InterPro" id="IPR029058">
    <property type="entry name" value="AB_hydrolase_fold"/>
</dbReference>
<dbReference type="EMBL" id="UYRS01018359">
    <property type="protein sequence ID" value="VDK33713.1"/>
    <property type="molecule type" value="Genomic_DNA"/>
</dbReference>
<accession>A0A0R3W3T7</accession>
<reference evidence="10" key="1">
    <citation type="submission" date="2017-02" db="UniProtKB">
        <authorList>
            <consortium name="WormBaseParasite"/>
        </authorList>
    </citation>
    <scope>IDENTIFICATION</scope>
</reference>
<evidence type="ECO:0000256" key="1">
    <source>
        <dbReference type="ARBA" id="ARBA00004173"/>
    </source>
</evidence>
<evidence type="ECO:0000256" key="2">
    <source>
        <dbReference type="ARBA" id="ARBA00004240"/>
    </source>
</evidence>
<proteinExistence type="predicted"/>
<dbReference type="STRING" id="60517.A0A0R3W3T7"/>
<evidence type="ECO:0000313" key="8">
    <source>
        <dbReference type="EMBL" id="VDK33713.1"/>
    </source>
</evidence>